<evidence type="ECO:0000256" key="3">
    <source>
        <dbReference type="ARBA" id="ARBA00023125"/>
    </source>
</evidence>
<evidence type="ECO:0000259" key="6">
    <source>
        <dbReference type="PROSITE" id="PS50931"/>
    </source>
</evidence>
<dbReference type="EMBL" id="JALDAY010000001">
    <property type="protein sequence ID" value="MCI3269583.1"/>
    <property type="molecule type" value="Genomic_DNA"/>
</dbReference>
<dbReference type="SUPFAM" id="SSF53850">
    <property type="entry name" value="Periplasmic binding protein-like II"/>
    <property type="match status" value="1"/>
</dbReference>
<evidence type="ECO:0000256" key="2">
    <source>
        <dbReference type="ARBA" id="ARBA00023015"/>
    </source>
</evidence>
<organism evidence="7 8">
    <name type="scientific">Streptomyces cylindrosporus</name>
    <dbReference type="NCBI Taxonomy" id="2927583"/>
    <lineage>
        <taxon>Bacteria</taxon>
        <taxon>Bacillati</taxon>
        <taxon>Actinomycetota</taxon>
        <taxon>Actinomycetes</taxon>
        <taxon>Kitasatosporales</taxon>
        <taxon>Streptomycetaceae</taxon>
        <taxon>Streptomyces</taxon>
    </lineage>
</organism>
<comment type="similarity">
    <text evidence="1">Belongs to the LysR transcriptional regulatory family.</text>
</comment>
<evidence type="ECO:0000313" key="7">
    <source>
        <dbReference type="EMBL" id="MCI3269583.1"/>
    </source>
</evidence>
<proteinExistence type="inferred from homology"/>
<evidence type="ECO:0000256" key="4">
    <source>
        <dbReference type="ARBA" id="ARBA00023163"/>
    </source>
</evidence>
<dbReference type="Proteomes" id="UP001165269">
    <property type="component" value="Unassembled WGS sequence"/>
</dbReference>
<name>A0ABS9XXA4_9ACTN</name>
<dbReference type="PANTHER" id="PTHR30346:SF29">
    <property type="entry name" value="LYSR SUBSTRATE-BINDING"/>
    <property type="match status" value="1"/>
</dbReference>
<feature type="domain" description="HTH lysR-type" evidence="6">
    <location>
        <begin position="1"/>
        <end position="41"/>
    </location>
</feature>
<keyword evidence="2" id="KW-0805">Transcription regulation</keyword>
<dbReference type="InterPro" id="IPR000847">
    <property type="entry name" value="LysR_HTH_N"/>
</dbReference>
<evidence type="ECO:0000313" key="8">
    <source>
        <dbReference type="Proteomes" id="UP001165269"/>
    </source>
</evidence>
<dbReference type="PROSITE" id="PS50931">
    <property type="entry name" value="HTH_LYSR"/>
    <property type="match status" value="1"/>
</dbReference>
<dbReference type="InterPro" id="IPR005119">
    <property type="entry name" value="LysR_subst-bd"/>
</dbReference>
<dbReference type="Gene3D" id="1.10.10.10">
    <property type="entry name" value="Winged helix-like DNA-binding domain superfamily/Winged helix DNA-binding domain"/>
    <property type="match status" value="1"/>
</dbReference>
<keyword evidence="8" id="KW-1185">Reference proteome</keyword>
<sequence>MTATAEALRMTPSAVSQQLSNLARQLGVPLLEAQGRRVRLTDAARLVLRHAEAVFEQLERADAELAAYARGEVGEVRVGAFSTAVPALVVPAVRALRAARPGVTVRVREAEAGEAYELLAAGDVDLALSLAAQAPTAADPRFTLVPLLADPLDVALPRDHALADADGLRLADLAGEPWIFGGSGPWSDITRTACEAAGFSPVQGHSAAGWTAILAMVEAGMGVALVPRMVVVGREGAGEGAVVGESVGGWSREGAVVGEPTGGRSREGAVVGEPVEGRSREDAAVRETTGGQSREGAAVGREPGGGRWRRPVGEAGRRVGGVVMRELTVDRPRRHVVAAVRKGAEEGAAVGRVLEALRVVASAGGGAASRSS</sequence>
<feature type="compositionally biased region" description="Basic and acidic residues" evidence="5">
    <location>
        <begin position="275"/>
        <end position="285"/>
    </location>
</feature>
<dbReference type="Pfam" id="PF03466">
    <property type="entry name" value="LysR_substrate"/>
    <property type="match status" value="1"/>
</dbReference>
<dbReference type="InterPro" id="IPR036388">
    <property type="entry name" value="WH-like_DNA-bd_sf"/>
</dbReference>
<reference evidence="7" key="1">
    <citation type="submission" date="2022-03" db="EMBL/GenBank/DDBJ databases">
        <title>Streptomyces 7R015 and 7R016 isolated from Barleria lupulina in Thailand.</title>
        <authorList>
            <person name="Kanchanasin P."/>
            <person name="Phongsopitanun W."/>
            <person name="Tanasupawat S."/>
        </authorList>
    </citation>
    <scope>NUCLEOTIDE SEQUENCE</scope>
    <source>
        <strain evidence="7">7R015</strain>
    </source>
</reference>
<dbReference type="SUPFAM" id="SSF46785">
    <property type="entry name" value="Winged helix' DNA-binding domain"/>
    <property type="match status" value="1"/>
</dbReference>
<comment type="caution">
    <text evidence="7">The sequence shown here is derived from an EMBL/GenBank/DDBJ whole genome shotgun (WGS) entry which is preliminary data.</text>
</comment>
<evidence type="ECO:0000256" key="1">
    <source>
        <dbReference type="ARBA" id="ARBA00009437"/>
    </source>
</evidence>
<feature type="region of interest" description="Disordered" evidence="5">
    <location>
        <begin position="254"/>
        <end position="313"/>
    </location>
</feature>
<gene>
    <name evidence="7" type="ORF">MQP27_00430</name>
</gene>
<dbReference type="Gene3D" id="3.40.190.10">
    <property type="entry name" value="Periplasmic binding protein-like II"/>
    <property type="match status" value="2"/>
</dbReference>
<dbReference type="InterPro" id="IPR036390">
    <property type="entry name" value="WH_DNA-bd_sf"/>
</dbReference>
<keyword evidence="3" id="KW-0238">DNA-binding</keyword>
<dbReference type="Pfam" id="PF00126">
    <property type="entry name" value="HTH_1"/>
    <property type="match status" value="1"/>
</dbReference>
<accession>A0ABS9XXA4</accession>
<keyword evidence="4" id="KW-0804">Transcription</keyword>
<protein>
    <submittedName>
        <fullName evidence="7">LysR family transcriptional regulator</fullName>
    </submittedName>
</protein>
<dbReference type="PANTHER" id="PTHR30346">
    <property type="entry name" value="TRANSCRIPTIONAL DUAL REGULATOR HCAR-RELATED"/>
    <property type="match status" value="1"/>
</dbReference>
<evidence type="ECO:0000256" key="5">
    <source>
        <dbReference type="SAM" id="MobiDB-lite"/>
    </source>
</evidence>